<evidence type="ECO:0000313" key="3">
    <source>
        <dbReference type="Proteomes" id="UP000239446"/>
    </source>
</evidence>
<dbReference type="OrthoDB" id="981635at2"/>
<dbReference type="Proteomes" id="UP000239648">
    <property type="component" value="Unassembled WGS sequence"/>
</dbReference>
<gene>
    <name evidence="2" type="ORF">B0H24_101025</name>
    <name evidence="1" type="ORF">BY455_11261</name>
</gene>
<proteinExistence type="predicted"/>
<comment type="caution">
    <text evidence="2">The sequence shown here is derived from an EMBL/GenBank/DDBJ whole genome shotgun (WGS) entry which is preliminary data.</text>
</comment>
<sequence length="204" mass="23900">MTQGRYRISFTSGSLYHRESVKLAELYLSLRDWEDVRTQALHDNLLQARTESTAKRTCREAIARLKTLTESELTFLAEANHQDQAHLLWVAVCRLYRFIADFAVEVLHERFVAMKLDLSFEDFDAFYNRKSEWHDELDNASASTRDKLRQVLFRMLREAGLLAKDKTINAVLLSPRLVELLRQNNPDEFFYFPVYESDIRGMSA</sequence>
<dbReference type="InterPro" id="IPR014948">
    <property type="entry name" value="BrxA"/>
</dbReference>
<dbReference type="EMBL" id="PTIT01000012">
    <property type="protein sequence ID" value="PPK51462.1"/>
    <property type="molecule type" value="Genomic_DNA"/>
</dbReference>
<dbReference type="InterPro" id="IPR023137">
    <property type="entry name" value="BrxA_sf"/>
</dbReference>
<evidence type="ECO:0000313" key="2">
    <source>
        <dbReference type="EMBL" id="PPK54758.1"/>
    </source>
</evidence>
<keyword evidence="4" id="KW-1185">Reference proteome</keyword>
<dbReference type="Gene3D" id="1.10.3540.10">
    <property type="entry name" value="uncharacterized protein from magnetospirillum magneticum domain"/>
    <property type="match status" value="1"/>
</dbReference>
<dbReference type="EMBL" id="PTIU01000010">
    <property type="protein sequence ID" value="PPK54758.1"/>
    <property type="molecule type" value="Genomic_DNA"/>
</dbReference>
<dbReference type="RefSeq" id="WP_022988852.1">
    <property type="nucleotide sequence ID" value="NZ_PTIT01000012.1"/>
</dbReference>
<reference evidence="2 3" key="2">
    <citation type="submission" date="2018-02" db="EMBL/GenBank/DDBJ databases">
        <title>Subsurface microbial communities from deep shales in Ohio and West Virginia, USA.</title>
        <authorList>
            <person name="Wrighton K."/>
        </authorList>
    </citation>
    <scope>NUCLEOTIDE SEQUENCE [LARGE SCALE GENOMIC DNA]</scope>
    <source>
        <strain evidence="2 3">UTICA-S1B9</strain>
    </source>
</reference>
<evidence type="ECO:0000313" key="1">
    <source>
        <dbReference type="EMBL" id="PPK51462.1"/>
    </source>
</evidence>
<dbReference type="AlphaFoldDB" id="A0A2S6G6I2"/>
<accession>A0A2S6G6I2</accession>
<dbReference type="Pfam" id="PF08849">
    <property type="entry name" value="BrxA"/>
    <property type="match status" value="1"/>
</dbReference>
<dbReference type="Proteomes" id="UP000239446">
    <property type="component" value="Unassembled WGS sequence"/>
</dbReference>
<evidence type="ECO:0000313" key="4">
    <source>
        <dbReference type="Proteomes" id="UP000239648"/>
    </source>
</evidence>
<organism evidence="2 3">
    <name type="scientific">Marinobacter persicus</name>
    <dbReference type="NCBI Taxonomy" id="930118"/>
    <lineage>
        <taxon>Bacteria</taxon>
        <taxon>Pseudomonadati</taxon>
        <taxon>Pseudomonadota</taxon>
        <taxon>Gammaproteobacteria</taxon>
        <taxon>Pseudomonadales</taxon>
        <taxon>Marinobacteraceae</taxon>
        <taxon>Marinobacter</taxon>
    </lineage>
</organism>
<reference evidence="1 4" key="1">
    <citation type="submission" date="2018-02" db="EMBL/GenBank/DDBJ databases">
        <title>Deep subsurface shale carbon reservoir microbial communities from Ohio and West Virginia, USA.</title>
        <authorList>
            <person name="Wrighton K."/>
        </authorList>
    </citation>
    <scope>NUCLEOTIDE SEQUENCE [LARGE SCALE GENOMIC DNA]</scope>
    <source>
        <strain evidence="1 4">UTICA-S1B6</strain>
    </source>
</reference>
<name>A0A2S6G6I2_9GAMM</name>
<protein>
    <submittedName>
        <fullName evidence="1 2">Inner membrane protein DUF1819</fullName>
    </submittedName>
</protein>